<protein>
    <submittedName>
        <fullName evidence="1">Uncharacterized protein</fullName>
    </submittedName>
</protein>
<evidence type="ECO:0000313" key="2">
    <source>
        <dbReference type="Proteomes" id="UP001346149"/>
    </source>
</evidence>
<dbReference type="AlphaFoldDB" id="A0AAN7L044"/>
<sequence>MAEKRFKYVIVGGGVAAVQAAIKVEASPIRCFTSSGRAARLKDNLSWNMWHMVFYIPLFCQHRQ</sequence>
<dbReference type="EMBL" id="JAXQNO010000018">
    <property type="protein sequence ID" value="KAK4776802.1"/>
    <property type="molecule type" value="Genomic_DNA"/>
</dbReference>
<name>A0AAN7L044_TRANT</name>
<comment type="caution">
    <text evidence="1">The sequence shown here is derived from an EMBL/GenBank/DDBJ whole genome shotgun (WGS) entry which is preliminary data.</text>
</comment>
<proteinExistence type="predicted"/>
<evidence type="ECO:0000313" key="1">
    <source>
        <dbReference type="EMBL" id="KAK4776802.1"/>
    </source>
</evidence>
<dbReference type="Gene3D" id="3.40.1380.20">
    <property type="entry name" value="Pyruvate kinase, C-terminal domain"/>
    <property type="match status" value="1"/>
</dbReference>
<accession>A0AAN7L044</accession>
<keyword evidence="2" id="KW-1185">Reference proteome</keyword>
<dbReference type="InterPro" id="IPR036918">
    <property type="entry name" value="Pyrv_Knase_C_sf"/>
</dbReference>
<reference evidence="1 2" key="1">
    <citation type="journal article" date="2023" name="Hortic Res">
        <title>Pangenome of water caltrop reveals structural variations and asymmetric subgenome divergence after allopolyploidization.</title>
        <authorList>
            <person name="Zhang X."/>
            <person name="Chen Y."/>
            <person name="Wang L."/>
            <person name="Yuan Y."/>
            <person name="Fang M."/>
            <person name="Shi L."/>
            <person name="Lu R."/>
            <person name="Comes H.P."/>
            <person name="Ma Y."/>
            <person name="Chen Y."/>
            <person name="Huang G."/>
            <person name="Zhou Y."/>
            <person name="Zheng Z."/>
            <person name="Qiu Y."/>
        </authorList>
    </citation>
    <scope>NUCLEOTIDE SEQUENCE [LARGE SCALE GENOMIC DNA]</scope>
    <source>
        <strain evidence="1">F231</strain>
    </source>
</reference>
<organism evidence="1 2">
    <name type="scientific">Trapa natans</name>
    <name type="common">Water chestnut</name>
    <dbReference type="NCBI Taxonomy" id="22666"/>
    <lineage>
        <taxon>Eukaryota</taxon>
        <taxon>Viridiplantae</taxon>
        <taxon>Streptophyta</taxon>
        <taxon>Embryophyta</taxon>
        <taxon>Tracheophyta</taxon>
        <taxon>Spermatophyta</taxon>
        <taxon>Magnoliopsida</taxon>
        <taxon>eudicotyledons</taxon>
        <taxon>Gunneridae</taxon>
        <taxon>Pentapetalae</taxon>
        <taxon>rosids</taxon>
        <taxon>malvids</taxon>
        <taxon>Myrtales</taxon>
        <taxon>Lythraceae</taxon>
        <taxon>Trapa</taxon>
    </lineage>
</organism>
<gene>
    <name evidence="1" type="ORF">SAY86_005490</name>
</gene>
<dbReference type="Proteomes" id="UP001346149">
    <property type="component" value="Unassembled WGS sequence"/>
</dbReference>